<dbReference type="EMBL" id="JAENGZ010001639">
    <property type="protein sequence ID" value="KAG6947006.1"/>
    <property type="molecule type" value="Genomic_DNA"/>
</dbReference>
<proteinExistence type="predicted"/>
<gene>
    <name evidence="1" type="ORF">JG687_00016385</name>
</gene>
<dbReference type="AlphaFoldDB" id="A0A8T1TW47"/>
<sequence>MIMRFLRRRTGKNVALRDVHNLVLQPKEARSGTTNVEARLETILRNFCKGQGNTATIYADGNYATDCYFEELNAVLLIALSVEIAACVR</sequence>
<reference evidence="1" key="1">
    <citation type="submission" date="2021-01" db="EMBL/GenBank/DDBJ databases">
        <title>Phytophthora aleatoria, a newly-described species from Pinus radiata is distinct from Phytophthora cactorum isolates based on comparative genomics.</title>
        <authorList>
            <person name="Mcdougal R."/>
            <person name="Panda P."/>
            <person name="Williams N."/>
            <person name="Studholme D.J."/>
        </authorList>
    </citation>
    <scope>NUCLEOTIDE SEQUENCE</scope>
    <source>
        <strain evidence="1">NZFS 3830</strain>
    </source>
</reference>
<protein>
    <submittedName>
        <fullName evidence="1">Uncharacterized protein</fullName>
    </submittedName>
</protein>
<name>A0A8T1TW47_9STRA</name>
<organism evidence="1 2">
    <name type="scientific">Phytophthora cactorum</name>
    <dbReference type="NCBI Taxonomy" id="29920"/>
    <lineage>
        <taxon>Eukaryota</taxon>
        <taxon>Sar</taxon>
        <taxon>Stramenopiles</taxon>
        <taxon>Oomycota</taxon>
        <taxon>Peronosporomycetes</taxon>
        <taxon>Peronosporales</taxon>
        <taxon>Peronosporaceae</taxon>
        <taxon>Phytophthora</taxon>
    </lineage>
</organism>
<accession>A0A8T1TW47</accession>
<dbReference type="Proteomes" id="UP000688947">
    <property type="component" value="Unassembled WGS sequence"/>
</dbReference>
<evidence type="ECO:0000313" key="2">
    <source>
        <dbReference type="Proteomes" id="UP000688947"/>
    </source>
</evidence>
<comment type="caution">
    <text evidence="1">The sequence shown here is derived from an EMBL/GenBank/DDBJ whole genome shotgun (WGS) entry which is preliminary data.</text>
</comment>
<evidence type="ECO:0000313" key="1">
    <source>
        <dbReference type="EMBL" id="KAG6947006.1"/>
    </source>
</evidence>